<dbReference type="RefSeq" id="WP_090667197.1">
    <property type="nucleotide sequence ID" value="NZ_CAJNAP010000005.1"/>
</dbReference>
<dbReference type="InterPro" id="IPR021357">
    <property type="entry name" value="DUF2782"/>
</dbReference>
<evidence type="ECO:0000256" key="2">
    <source>
        <dbReference type="SAM" id="SignalP"/>
    </source>
</evidence>
<name>A0A1I4NEP1_9PROT</name>
<dbReference type="EMBL" id="FOUF01000007">
    <property type="protein sequence ID" value="SFM13855.1"/>
    <property type="molecule type" value="Genomic_DNA"/>
</dbReference>
<evidence type="ECO:0000313" key="4">
    <source>
        <dbReference type="EMBL" id="SFM13855.1"/>
    </source>
</evidence>
<evidence type="ECO:0000313" key="5">
    <source>
        <dbReference type="Proteomes" id="UP000199561"/>
    </source>
</evidence>
<feature type="signal peptide" evidence="2">
    <location>
        <begin position="1"/>
        <end position="21"/>
    </location>
</feature>
<evidence type="ECO:0000256" key="1">
    <source>
        <dbReference type="SAM" id="MobiDB-lite"/>
    </source>
</evidence>
<dbReference type="Pfam" id="PF11191">
    <property type="entry name" value="DUF2782"/>
    <property type="match status" value="1"/>
</dbReference>
<evidence type="ECO:0000313" key="3">
    <source>
        <dbReference type="EMBL" id="CAE6494364.1"/>
    </source>
</evidence>
<keyword evidence="2" id="KW-0732">Signal</keyword>
<dbReference type="OrthoDB" id="5296182at2"/>
<protein>
    <submittedName>
        <fullName evidence="4">Uncharacterized protein</fullName>
    </submittedName>
</protein>
<feature type="region of interest" description="Disordered" evidence="1">
    <location>
        <begin position="24"/>
        <end position="59"/>
    </location>
</feature>
<proteinExistence type="predicted"/>
<dbReference type="AlphaFoldDB" id="A0A1I4NEP1"/>
<dbReference type="Gene3D" id="2.20.130.30">
    <property type="entry name" value="Protein of unknown function DUF2782"/>
    <property type="match status" value="1"/>
</dbReference>
<dbReference type="Proteomes" id="UP000199561">
    <property type="component" value="Unassembled WGS sequence"/>
</dbReference>
<gene>
    <name evidence="3" type="ORF">NMYAN_130054</name>
    <name evidence="4" type="ORF">SAMN05421880_10787</name>
</gene>
<feature type="chain" id="PRO_5042685646" evidence="2">
    <location>
        <begin position="22"/>
        <end position="125"/>
    </location>
</feature>
<sequence>MQPIKIISFLCAIGFTLSVLAQSNQSNQPPKDLQPLPELPDLAHEEPDLPDLGGDPALEPEVTIIQGKEETIEEYRVNGQLYMIKVIPRIGKPFYLMNKRSPVGEPHRGDLESGISVPMWELYRF</sequence>
<keyword evidence="5" id="KW-1185">Reference proteome</keyword>
<organism evidence="4 5">
    <name type="scientific">Nitrosomonas nitrosa</name>
    <dbReference type="NCBI Taxonomy" id="52442"/>
    <lineage>
        <taxon>Bacteria</taxon>
        <taxon>Pseudomonadati</taxon>
        <taxon>Pseudomonadota</taxon>
        <taxon>Betaproteobacteria</taxon>
        <taxon>Nitrosomonadales</taxon>
        <taxon>Nitrosomonadaceae</taxon>
        <taxon>Nitrosomonas</taxon>
    </lineage>
</organism>
<dbReference type="Proteomes" id="UP000601736">
    <property type="component" value="Unassembled WGS sequence"/>
</dbReference>
<dbReference type="STRING" id="52442.SAMN05421880_10787"/>
<reference evidence="4 5" key="1">
    <citation type="submission" date="2016-10" db="EMBL/GenBank/DDBJ databases">
        <authorList>
            <person name="de Groot N.N."/>
        </authorList>
    </citation>
    <scope>NUCLEOTIDE SEQUENCE [LARGE SCALE GENOMIC DNA]</scope>
    <source>
        <strain evidence="4 5">Nm146</strain>
    </source>
</reference>
<dbReference type="EMBL" id="CAJNAP010000005">
    <property type="protein sequence ID" value="CAE6494364.1"/>
    <property type="molecule type" value="Genomic_DNA"/>
</dbReference>
<accession>A0A1I4NEP1</accession>
<reference evidence="3" key="2">
    <citation type="submission" date="2021-02" db="EMBL/GenBank/DDBJ databases">
        <authorList>
            <person name="Han P."/>
        </authorList>
    </citation>
    <scope>NUCLEOTIDE SEQUENCE</scope>
    <source>
        <strain evidence="3">Nitrosomonas nitrosa 18-3D</strain>
    </source>
</reference>